<accession>A0A1G7YXQ6</accession>
<evidence type="ECO:0000313" key="2">
    <source>
        <dbReference type="EMBL" id="SDH01177.1"/>
    </source>
</evidence>
<reference evidence="2 3" key="1">
    <citation type="submission" date="2016-10" db="EMBL/GenBank/DDBJ databases">
        <authorList>
            <person name="de Groot N.N."/>
        </authorList>
    </citation>
    <scope>NUCLEOTIDE SEQUENCE [LARGE SCALE GENOMIC DNA]</scope>
    <source>
        <strain evidence="2 3">CGMCC 4.6533</strain>
    </source>
</reference>
<keyword evidence="1" id="KW-1133">Transmembrane helix</keyword>
<feature type="transmembrane region" description="Helical" evidence="1">
    <location>
        <begin position="33"/>
        <end position="53"/>
    </location>
</feature>
<keyword evidence="1" id="KW-0812">Transmembrane</keyword>
<gene>
    <name evidence="2" type="ORF">SAMN05421869_101246</name>
</gene>
<feature type="transmembrane region" description="Helical" evidence="1">
    <location>
        <begin position="7"/>
        <end position="27"/>
    </location>
</feature>
<evidence type="ECO:0000256" key="1">
    <source>
        <dbReference type="SAM" id="Phobius"/>
    </source>
</evidence>
<dbReference type="EMBL" id="FNDJ01000001">
    <property type="protein sequence ID" value="SDH01177.1"/>
    <property type="molecule type" value="Genomic_DNA"/>
</dbReference>
<keyword evidence="3" id="KW-1185">Reference proteome</keyword>
<dbReference type="STRING" id="633440.SAMN05421869_101246"/>
<protein>
    <submittedName>
        <fullName evidence="2">Uncharacterized protein</fullName>
    </submittedName>
</protein>
<sequence>MNQKTYLRLMLALTMVYGVLIAVLALLGSGGVGATAVAGGIIVGLGWALTGVLTKRSGRTS</sequence>
<organism evidence="2 3">
    <name type="scientific">Nonomuraea jiangxiensis</name>
    <dbReference type="NCBI Taxonomy" id="633440"/>
    <lineage>
        <taxon>Bacteria</taxon>
        <taxon>Bacillati</taxon>
        <taxon>Actinomycetota</taxon>
        <taxon>Actinomycetes</taxon>
        <taxon>Streptosporangiales</taxon>
        <taxon>Streptosporangiaceae</taxon>
        <taxon>Nonomuraea</taxon>
    </lineage>
</organism>
<dbReference type="AlphaFoldDB" id="A0A1G7YXQ6"/>
<evidence type="ECO:0000313" key="3">
    <source>
        <dbReference type="Proteomes" id="UP000199202"/>
    </source>
</evidence>
<name>A0A1G7YXQ6_9ACTN</name>
<keyword evidence="1" id="KW-0472">Membrane</keyword>
<dbReference type="Proteomes" id="UP000199202">
    <property type="component" value="Unassembled WGS sequence"/>
</dbReference>
<dbReference type="RefSeq" id="WP_143043540.1">
    <property type="nucleotide sequence ID" value="NZ_FNDJ01000001.1"/>
</dbReference>
<proteinExistence type="predicted"/>